<dbReference type="Proteomes" id="UP000775213">
    <property type="component" value="Unassembled WGS sequence"/>
</dbReference>
<sequence>MPKELCRLHGRCCPLSPSWVVRVQEKCRSWRALWDPTSSLVDLIIALVLDIKFLKDGGHSLTDDYMIVKLWDVSMDSNHVAKIILPKQAPYGFHGTLSHAKSYCFYHGWES</sequence>
<organism evidence="1 2">
    <name type="scientific">Dendrobium chrysotoxum</name>
    <name type="common">Orchid</name>
    <dbReference type="NCBI Taxonomy" id="161865"/>
    <lineage>
        <taxon>Eukaryota</taxon>
        <taxon>Viridiplantae</taxon>
        <taxon>Streptophyta</taxon>
        <taxon>Embryophyta</taxon>
        <taxon>Tracheophyta</taxon>
        <taxon>Spermatophyta</taxon>
        <taxon>Magnoliopsida</taxon>
        <taxon>Liliopsida</taxon>
        <taxon>Asparagales</taxon>
        <taxon>Orchidaceae</taxon>
        <taxon>Epidendroideae</taxon>
        <taxon>Malaxideae</taxon>
        <taxon>Dendrobiinae</taxon>
        <taxon>Dendrobium</taxon>
    </lineage>
</organism>
<protein>
    <submittedName>
        <fullName evidence="1">Uncharacterized protein</fullName>
    </submittedName>
</protein>
<reference evidence="1 2" key="1">
    <citation type="journal article" date="2021" name="Hortic Res">
        <title>Chromosome-scale assembly of the Dendrobium chrysotoxum genome enhances the understanding of orchid evolution.</title>
        <authorList>
            <person name="Zhang Y."/>
            <person name="Zhang G.Q."/>
            <person name="Zhang D."/>
            <person name="Liu X.D."/>
            <person name="Xu X.Y."/>
            <person name="Sun W.H."/>
            <person name="Yu X."/>
            <person name="Zhu X."/>
            <person name="Wang Z.W."/>
            <person name="Zhao X."/>
            <person name="Zhong W.Y."/>
            <person name="Chen H."/>
            <person name="Yin W.L."/>
            <person name="Huang T."/>
            <person name="Niu S.C."/>
            <person name="Liu Z.J."/>
        </authorList>
    </citation>
    <scope>NUCLEOTIDE SEQUENCE [LARGE SCALE GENOMIC DNA]</scope>
    <source>
        <strain evidence="1">Lindl</strain>
    </source>
</reference>
<proteinExistence type="predicted"/>
<evidence type="ECO:0000313" key="1">
    <source>
        <dbReference type="EMBL" id="KAH0470741.1"/>
    </source>
</evidence>
<gene>
    <name evidence="1" type="ORF">IEQ34_000464</name>
</gene>
<comment type="caution">
    <text evidence="1">The sequence shown here is derived from an EMBL/GenBank/DDBJ whole genome shotgun (WGS) entry which is preliminary data.</text>
</comment>
<name>A0AAV7HP98_DENCH</name>
<accession>A0AAV7HP98</accession>
<keyword evidence="2" id="KW-1185">Reference proteome</keyword>
<dbReference type="EMBL" id="JAGFBR010000001">
    <property type="protein sequence ID" value="KAH0470741.1"/>
    <property type="molecule type" value="Genomic_DNA"/>
</dbReference>
<dbReference type="AlphaFoldDB" id="A0AAV7HP98"/>
<evidence type="ECO:0000313" key="2">
    <source>
        <dbReference type="Proteomes" id="UP000775213"/>
    </source>
</evidence>